<evidence type="ECO:0000313" key="2">
    <source>
        <dbReference type="EMBL" id="MFA0569778.1"/>
    </source>
</evidence>
<gene>
    <name evidence="2" type="ORF">AB4566_16015</name>
</gene>
<proteinExistence type="predicted"/>
<evidence type="ECO:0008006" key="4">
    <source>
        <dbReference type="Google" id="ProtNLM"/>
    </source>
</evidence>
<accession>A0ABV4NEN8</accession>
<evidence type="ECO:0000313" key="3">
    <source>
        <dbReference type="Proteomes" id="UP001570417"/>
    </source>
</evidence>
<dbReference type="RefSeq" id="WP_372267030.1">
    <property type="nucleotide sequence ID" value="NZ_JBFRUW010000060.1"/>
</dbReference>
<comment type="caution">
    <text evidence="2">The sequence shown here is derived from an EMBL/GenBank/DDBJ whole genome shotgun (WGS) entry which is preliminary data.</text>
</comment>
<name>A0ABV4NEN8_9VIBR</name>
<keyword evidence="3" id="KW-1185">Reference proteome</keyword>
<feature type="chain" id="PRO_5045336175" description="DUF2946 domain-containing protein" evidence="1">
    <location>
        <begin position="27"/>
        <end position="138"/>
    </location>
</feature>
<dbReference type="Proteomes" id="UP001570417">
    <property type="component" value="Unassembled WGS sequence"/>
</dbReference>
<sequence length="138" mass="15222">MPKLLNKIWIHAFMLFAMLVASNSVSAIKRADTGLVSEIPATESTSLHNSSSFANTIQPVISHLTTEVTHLDCPNTHQETEVKHTEHSGCSSVCLLKMPPFKASSSIDYQHQSLALIEREPKLKPVLHSQTLLRPPIS</sequence>
<protein>
    <recommendedName>
        <fullName evidence="4">DUF2946 domain-containing protein</fullName>
    </recommendedName>
</protein>
<reference evidence="2 3" key="1">
    <citation type="journal article" date="2024" name="ISME J.">
        <title>Tailless and filamentous prophages are predominant in marine Vibrio.</title>
        <authorList>
            <person name="Steensen K."/>
            <person name="Seneca J."/>
            <person name="Bartlau N."/>
            <person name="Yu X.A."/>
            <person name="Hussain F.A."/>
            <person name="Polz M.F."/>
        </authorList>
    </citation>
    <scope>NUCLEOTIDE SEQUENCE [LARGE SCALE GENOMIC DNA]</scope>
    <source>
        <strain evidence="2 3">10N.222.51.A1</strain>
    </source>
</reference>
<keyword evidence="1" id="KW-0732">Signal</keyword>
<evidence type="ECO:0000256" key="1">
    <source>
        <dbReference type="SAM" id="SignalP"/>
    </source>
</evidence>
<dbReference type="EMBL" id="JBFRUW010000060">
    <property type="protein sequence ID" value="MFA0569778.1"/>
    <property type="molecule type" value="Genomic_DNA"/>
</dbReference>
<organism evidence="2 3">
    <name type="scientific">Vibrio gallaecicus</name>
    <dbReference type="NCBI Taxonomy" id="552386"/>
    <lineage>
        <taxon>Bacteria</taxon>
        <taxon>Pseudomonadati</taxon>
        <taxon>Pseudomonadota</taxon>
        <taxon>Gammaproteobacteria</taxon>
        <taxon>Vibrionales</taxon>
        <taxon>Vibrionaceae</taxon>
        <taxon>Vibrio</taxon>
    </lineage>
</organism>
<feature type="signal peptide" evidence="1">
    <location>
        <begin position="1"/>
        <end position="26"/>
    </location>
</feature>